<evidence type="ECO:0000313" key="4">
    <source>
        <dbReference type="Proteomes" id="UP000326354"/>
    </source>
</evidence>
<keyword evidence="4" id="KW-1185">Reference proteome</keyword>
<dbReference type="RefSeq" id="WP_151968804.1">
    <property type="nucleotide sequence ID" value="NZ_AP019860.1"/>
</dbReference>
<feature type="domain" description="Swiss Army Knife 2H phosphoesterase" evidence="2">
    <location>
        <begin position="47"/>
        <end position="184"/>
    </location>
</feature>
<dbReference type="AlphaFoldDB" id="A0A5S9F4N3"/>
<organism evidence="3 4">
    <name type="scientific">Uabimicrobium amorphum</name>
    <dbReference type="NCBI Taxonomy" id="2596890"/>
    <lineage>
        <taxon>Bacteria</taxon>
        <taxon>Pseudomonadati</taxon>
        <taxon>Planctomycetota</taxon>
        <taxon>Candidatus Uabimicrobiia</taxon>
        <taxon>Candidatus Uabimicrobiales</taxon>
        <taxon>Candidatus Uabimicrobiaceae</taxon>
        <taxon>Candidatus Uabimicrobium</taxon>
    </lineage>
</organism>
<dbReference type="OrthoDB" id="5647145at2"/>
<evidence type="ECO:0000256" key="1">
    <source>
        <dbReference type="SAM" id="SignalP"/>
    </source>
</evidence>
<dbReference type="SUPFAM" id="SSF55144">
    <property type="entry name" value="LigT-like"/>
    <property type="match status" value="1"/>
</dbReference>
<dbReference type="Pfam" id="PF22547">
    <property type="entry name" value="2H-SAK"/>
    <property type="match status" value="1"/>
</dbReference>
<dbReference type="InterPro" id="IPR054498">
    <property type="entry name" value="2H-SAK"/>
</dbReference>
<keyword evidence="1" id="KW-0732">Signal</keyword>
<evidence type="ECO:0000259" key="2">
    <source>
        <dbReference type="Pfam" id="PF22547"/>
    </source>
</evidence>
<feature type="chain" id="PRO_5024960492" description="Swiss Army Knife 2H phosphoesterase domain-containing protein" evidence="1">
    <location>
        <begin position="17"/>
        <end position="213"/>
    </location>
</feature>
<name>A0A5S9F4N3_UABAM</name>
<dbReference type="Proteomes" id="UP000326354">
    <property type="component" value="Chromosome"/>
</dbReference>
<feature type="signal peptide" evidence="1">
    <location>
        <begin position="1"/>
        <end position="16"/>
    </location>
</feature>
<dbReference type="EMBL" id="AP019860">
    <property type="protein sequence ID" value="BBM84664.1"/>
    <property type="molecule type" value="Genomic_DNA"/>
</dbReference>
<dbReference type="InterPro" id="IPR009097">
    <property type="entry name" value="Cyclic_Pdiesterase"/>
</dbReference>
<evidence type="ECO:0000313" key="3">
    <source>
        <dbReference type="EMBL" id="BBM84664.1"/>
    </source>
</evidence>
<reference evidence="3 4" key="1">
    <citation type="submission" date="2019-08" db="EMBL/GenBank/DDBJ databases">
        <title>Complete genome sequence of Candidatus Uab amorphum.</title>
        <authorList>
            <person name="Shiratori T."/>
            <person name="Suzuki S."/>
            <person name="Kakizawa Y."/>
            <person name="Ishida K."/>
        </authorList>
    </citation>
    <scope>NUCLEOTIDE SEQUENCE [LARGE SCALE GENOMIC DNA]</scope>
    <source>
        <strain evidence="3 4">SRT547</strain>
    </source>
</reference>
<gene>
    <name evidence="3" type="ORF">UABAM_03025</name>
</gene>
<proteinExistence type="predicted"/>
<accession>A0A5S9F4N3</accession>
<protein>
    <recommendedName>
        <fullName evidence="2">Swiss Army Knife 2H phosphoesterase domain-containing protein</fullName>
    </recommendedName>
</protein>
<dbReference type="Gene3D" id="3.90.1140.10">
    <property type="entry name" value="Cyclic phosphodiesterase"/>
    <property type="match status" value="1"/>
</dbReference>
<sequence length="213" mass="24513">MRFYILLLSMIYTLLAQPLTFDISNDVHKTNEVKFIVHSGPGTYDNYLIQNVPFSPVKELYLSVQEKLKQPLKNRGEAHITVITPPEYNNSLRSVVSMKEIDEIATAMNIQQCQFEIVCLGRGSKKIDGKEEHTYFIVVTSPQLVAIRKRIADLYVKKGGDASKFDYKHYYPHITLGFTKRDLHESDGIIKDKSSFFAHLSEKNTKKQVKKNR</sequence>
<dbReference type="KEGG" id="uam:UABAM_03025"/>